<dbReference type="RefSeq" id="WP_183980493.1">
    <property type="nucleotide sequence ID" value="NZ_JACIBY010000031.1"/>
</dbReference>
<evidence type="ECO:0000313" key="2">
    <source>
        <dbReference type="EMBL" id="MBB3842254.1"/>
    </source>
</evidence>
<evidence type="ECO:0000313" key="3">
    <source>
        <dbReference type="Proteomes" id="UP000541352"/>
    </source>
</evidence>
<dbReference type="AlphaFoldDB" id="A0A7W5ZUZ0"/>
<feature type="chain" id="PRO_5031382015" description="Ig-like domain-containing protein" evidence="1">
    <location>
        <begin position="20"/>
        <end position="168"/>
    </location>
</feature>
<sequence length="168" mass="17461">MKKINLLLGFLLLSLVSMAQYSGTGSVTLSGLPAGATAIQWHKDGSAISGETNATYTATTAGQYYATYTDASTTCTGDRTITFLLINSGQSATLTGATSNSGGTGYQWYNAGTAVSGANNADYTATTGGLYSLKYNNGTCEVETQKFYVFMMSPSCIVNGITPAITKN</sequence>
<keyword evidence="3" id="KW-1185">Reference proteome</keyword>
<organism evidence="2 3">
    <name type="scientific">Runella defluvii</name>
    <dbReference type="NCBI Taxonomy" id="370973"/>
    <lineage>
        <taxon>Bacteria</taxon>
        <taxon>Pseudomonadati</taxon>
        <taxon>Bacteroidota</taxon>
        <taxon>Cytophagia</taxon>
        <taxon>Cytophagales</taxon>
        <taxon>Spirosomataceae</taxon>
        <taxon>Runella</taxon>
    </lineage>
</organism>
<dbReference type="EMBL" id="JACIBY010000031">
    <property type="protein sequence ID" value="MBB3842254.1"/>
    <property type="molecule type" value="Genomic_DNA"/>
</dbReference>
<feature type="signal peptide" evidence="1">
    <location>
        <begin position="1"/>
        <end position="19"/>
    </location>
</feature>
<gene>
    <name evidence="2" type="ORF">FHS57_006285</name>
</gene>
<evidence type="ECO:0000256" key="1">
    <source>
        <dbReference type="SAM" id="SignalP"/>
    </source>
</evidence>
<evidence type="ECO:0008006" key="4">
    <source>
        <dbReference type="Google" id="ProtNLM"/>
    </source>
</evidence>
<comment type="caution">
    <text evidence="2">The sequence shown here is derived from an EMBL/GenBank/DDBJ whole genome shotgun (WGS) entry which is preliminary data.</text>
</comment>
<dbReference type="Proteomes" id="UP000541352">
    <property type="component" value="Unassembled WGS sequence"/>
</dbReference>
<protein>
    <recommendedName>
        <fullName evidence="4">Ig-like domain-containing protein</fullName>
    </recommendedName>
</protein>
<proteinExistence type="predicted"/>
<accession>A0A7W5ZUZ0</accession>
<keyword evidence="1" id="KW-0732">Signal</keyword>
<reference evidence="2 3" key="1">
    <citation type="submission" date="2020-08" db="EMBL/GenBank/DDBJ databases">
        <title>Genomic Encyclopedia of Type Strains, Phase IV (KMG-IV): sequencing the most valuable type-strain genomes for metagenomic binning, comparative biology and taxonomic classification.</title>
        <authorList>
            <person name="Goeker M."/>
        </authorList>
    </citation>
    <scope>NUCLEOTIDE SEQUENCE [LARGE SCALE GENOMIC DNA]</scope>
    <source>
        <strain evidence="2 3">DSM 17976</strain>
    </source>
</reference>
<name>A0A7W5ZUZ0_9BACT</name>